<sequence>MKTFNKSNVLSVLSGAAFLLLQTFSATAQADYKGYWVDAVNAYQAQHTQHYQPMATYTPDYAYPVAAYDQYSYQAPLNNAYAYESVAAFDAENHGYYTN</sequence>
<keyword evidence="1" id="KW-0732">Signal</keyword>
<dbReference type="KEGG" id="tun:J9260_14745"/>
<dbReference type="Proteomes" id="UP000672009">
    <property type="component" value="Chromosome"/>
</dbReference>
<name>A0A975F8D9_9GAMM</name>
<dbReference type="AlphaFoldDB" id="A0A975F8D9"/>
<evidence type="ECO:0000313" key="3">
    <source>
        <dbReference type="Proteomes" id="UP000672009"/>
    </source>
</evidence>
<gene>
    <name evidence="2" type="ORF">J9260_14745</name>
</gene>
<accession>A0A975F8D9</accession>
<reference evidence="2" key="1">
    <citation type="submission" date="2021-04" db="EMBL/GenBank/DDBJ databases">
        <title>Genomics, taxonomy and metabolism of representatives of sulfur bacteria of the genus Thiothrix: Thiothrix fructosivorans QT, Thiothrix unzii A1T and three new species, Thiothrix subterranea sp. nov., Thiothrix litoralis sp. nov. and 'Candidatus Thiothrix anitrata' sp. nov.</title>
        <authorList>
            <person name="Ravin N.V."/>
            <person name="Smolyakov D."/>
            <person name="Rudenko T.S."/>
            <person name="Mardanov A.V."/>
            <person name="Beletsky A.V."/>
            <person name="Markov N.D."/>
            <person name="Fomenkov A.I."/>
            <person name="Roberts R.J."/>
            <person name="Karnachuk O.V."/>
            <person name="Novikov A."/>
            <person name="Grabovich M.Y."/>
        </authorList>
    </citation>
    <scope>NUCLEOTIDE SEQUENCE</scope>
    <source>
        <strain evidence="2">A1</strain>
    </source>
</reference>
<feature type="signal peptide" evidence="1">
    <location>
        <begin position="1"/>
        <end position="28"/>
    </location>
</feature>
<dbReference type="RefSeq" id="WP_210218478.1">
    <property type="nucleotide sequence ID" value="NZ_CP072793.1"/>
</dbReference>
<dbReference type="EMBL" id="CP072793">
    <property type="protein sequence ID" value="QTR52948.1"/>
    <property type="molecule type" value="Genomic_DNA"/>
</dbReference>
<proteinExistence type="predicted"/>
<protein>
    <submittedName>
        <fullName evidence="2">Uncharacterized protein</fullName>
    </submittedName>
</protein>
<keyword evidence="3" id="KW-1185">Reference proteome</keyword>
<organism evidence="2 3">
    <name type="scientific">Thiothrix unzii</name>
    <dbReference type="NCBI Taxonomy" id="111769"/>
    <lineage>
        <taxon>Bacteria</taxon>
        <taxon>Pseudomonadati</taxon>
        <taxon>Pseudomonadota</taxon>
        <taxon>Gammaproteobacteria</taxon>
        <taxon>Thiotrichales</taxon>
        <taxon>Thiotrichaceae</taxon>
        <taxon>Thiothrix</taxon>
    </lineage>
</organism>
<evidence type="ECO:0000313" key="2">
    <source>
        <dbReference type="EMBL" id="QTR52948.1"/>
    </source>
</evidence>
<feature type="chain" id="PRO_5037745009" evidence="1">
    <location>
        <begin position="29"/>
        <end position="99"/>
    </location>
</feature>
<evidence type="ECO:0000256" key="1">
    <source>
        <dbReference type="SAM" id="SignalP"/>
    </source>
</evidence>